<proteinExistence type="predicted"/>
<evidence type="ECO:0000313" key="2">
    <source>
        <dbReference type="EMBL" id="MXU83280.1"/>
    </source>
</evidence>
<evidence type="ECO:0000256" key="1">
    <source>
        <dbReference type="SAM" id="SignalP"/>
    </source>
</evidence>
<name>A0A6B0U3J7_IXORI</name>
<sequence>MFSRELISLLGLLMLSWLERTASGLLAPAALPGLLSGGCLCCRSRSSSLVLKRSTASSRNVCELCLHEPLSRPT</sequence>
<organism evidence="2">
    <name type="scientific">Ixodes ricinus</name>
    <name type="common">Common tick</name>
    <name type="synonym">Acarus ricinus</name>
    <dbReference type="NCBI Taxonomy" id="34613"/>
    <lineage>
        <taxon>Eukaryota</taxon>
        <taxon>Metazoa</taxon>
        <taxon>Ecdysozoa</taxon>
        <taxon>Arthropoda</taxon>
        <taxon>Chelicerata</taxon>
        <taxon>Arachnida</taxon>
        <taxon>Acari</taxon>
        <taxon>Parasitiformes</taxon>
        <taxon>Ixodida</taxon>
        <taxon>Ixodoidea</taxon>
        <taxon>Ixodidae</taxon>
        <taxon>Ixodinae</taxon>
        <taxon>Ixodes</taxon>
    </lineage>
</organism>
<dbReference type="AlphaFoldDB" id="A0A6B0U3J7"/>
<feature type="signal peptide" evidence="1">
    <location>
        <begin position="1"/>
        <end position="24"/>
    </location>
</feature>
<reference evidence="2" key="1">
    <citation type="submission" date="2019-12" db="EMBL/GenBank/DDBJ databases">
        <title>An insight into the sialome of adult female Ixodes ricinus ticks feeding for 6 days.</title>
        <authorList>
            <person name="Perner J."/>
            <person name="Ribeiro J.M.C."/>
        </authorList>
    </citation>
    <scope>NUCLEOTIDE SEQUENCE</scope>
    <source>
        <strain evidence="2">Semi-engorged</strain>
        <tissue evidence="2">Salivary glands</tissue>
    </source>
</reference>
<accession>A0A6B0U3J7</accession>
<protein>
    <submittedName>
        <fullName evidence="2">Putative secreted protein</fullName>
    </submittedName>
</protein>
<feature type="chain" id="PRO_5025383857" evidence="1">
    <location>
        <begin position="25"/>
        <end position="74"/>
    </location>
</feature>
<keyword evidence="1" id="KW-0732">Signal</keyword>
<dbReference type="EMBL" id="GIFC01001197">
    <property type="protein sequence ID" value="MXU83280.1"/>
    <property type="molecule type" value="Transcribed_RNA"/>
</dbReference>